<evidence type="ECO:0000256" key="1">
    <source>
        <dbReference type="SAM" id="Phobius"/>
    </source>
</evidence>
<evidence type="ECO:0000313" key="3">
    <source>
        <dbReference type="Proteomes" id="UP000030466"/>
    </source>
</evidence>
<dbReference type="RefSeq" id="WP_035929114.1">
    <property type="nucleotide sequence ID" value="NZ_JSUH01000014.1"/>
</dbReference>
<keyword evidence="1" id="KW-0472">Membrane</keyword>
<reference evidence="2 3" key="1">
    <citation type="journal article" date="2003" name="Int. J. Syst. Evol. Microbiol.">
        <title>Kocuria polaris sp. nov., an orange-pigmented psychrophilic bacterium isolated from an Antarctic cyanobacterial mat sample.</title>
        <authorList>
            <person name="Reddy G.S."/>
            <person name="Prakash J.S."/>
            <person name="Prabahar V."/>
            <person name="Matsumoto G.I."/>
            <person name="Stackebrandt E."/>
            <person name="Shivaji S."/>
        </authorList>
    </citation>
    <scope>NUCLEOTIDE SEQUENCE [LARGE SCALE GENOMIC DNA]</scope>
    <source>
        <strain evidence="2 3">CMS 76or</strain>
    </source>
</reference>
<name>A0A0A6YB78_KOCRO</name>
<comment type="caution">
    <text evidence="2">The sequence shown here is derived from an EMBL/GenBank/DDBJ whole genome shotgun (WGS) entry which is preliminary data.</text>
</comment>
<protein>
    <submittedName>
        <fullName evidence="2">Uncharacterized protein</fullName>
    </submittedName>
</protein>
<keyword evidence="1" id="KW-1133">Transmembrane helix</keyword>
<accession>A0A0A6YB78</accession>
<dbReference type="EMBL" id="JSUH01000014">
    <property type="protein sequence ID" value="KHD96642.1"/>
    <property type="molecule type" value="Genomic_DNA"/>
</dbReference>
<keyword evidence="3" id="KW-1185">Reference proteome</keyword>
<feature type="transmembrane region" description="Helical" evidence="1">
    <location>
        <begin position="7"/>
        <end position="25"/>
    </location>
</feature>
<dbReference type="OrthoDB" id="4882139at2"/>
<dbReference type="AlphaFoldDB" id="A0A0A6YB78"/>
<keyword evidence="1" id="KW-0812">Transmembrane</keyword>
<evidence type="ECO:0000313" key="2">
    <source>
        <dbReference type="EMBL" id="KHD96642.1"/>
    </source>
</evidence>
<dbReference type="Proteomes" id="UP000030466">
    <property type="component" value="Unassembled WGS sequence"/>
</dbReference>
<organism evidence="2 3">
    <name type="scientific">Kocuria rosea subsp. polaris</name>
    <dbReference type="NCBI Taxonomy" id="136273"/>
    <lineage>
        <taxon>Bacteria</taxon>
        <taxon>Bacillati</taxon>
        <taxon>Actinomycetota</taxon>
        <taxon>Actinomycetes</taxon>
        <taxon>Micrococcales</taxon>
        <taxon>Micrococcaceae</taxon>
        <taxon>Kocuria</taxon>
    </lineage>
</organism>
<proteinExistence type="predicted"/>
<gene>
    <name evidence="2" type="ORF">GY22_14365</name>
</gene>
<sequence>MPHQMTLMFLNIALTLVLVVSCYLYLGGGRWWFPCLWFVGMAAGSLWDALPHRRAAEFARRAGGRTAWQG</sequence>